<organism evidence="6 7">
    <name type="scientific">Microbulbifer marinus</name>
    <dbReference type="NCBI Taxonomy" id="658218"/>
    <lineage>
        <taxon>Bacteria</taxon>
        <taxon>Pseudomonadati</taxon>
        <taxon>Pseudomonadota</taxon>
        <taxon>Gammaproteobacteria</taxon>
        <taxon>Cellvibrionales</taxon>
        <taxon>Microbulbiferaceae</taxon>
        <taxon>Microbulbifer</taxon>
    </lineage>
</organism>
<dbReference type="AlphaFoldDB" id="A0A1H3YAX7"/>
<dbReference type="CDD" id="cd11340">
    <property type="entry name" value="AmyAc_bac_CMD_like_3"/>
    <property type="match status" value="1"/>
</dbReference>
<dbReference type="Proteomes" id="UP000198658">
    <property type="component" value="Unassembled WGS sequence"/>
</dbReference>
<dbReference type="PANTHER" id="PTHR10357">
    <property type="entry name" value="ALPHA-AMYLASE FAMILY MEMBER"/>
    <property type="match status" value="1"/>
</dbReference>
<dbReference type="InterPro" id="IPR017853">
    <property type="entry name" value="GH"/>
</dbReference>
<evidence type="ECO:0000259" key="5">
    <source>
        <dbReference type="SMART" id="SM00642"/>
    </source>
</evidence>
<dbReference type="SMART" id="SM00642">
    <property type="entry name" value="Aamy"/>
    <property type="match status" value="1"/>
</dbReference>
<dbReference type="Pfam" id="PF00128">
    <property type="entry name" value="Alpha-amylase"/>
    <property type="match status" value="1"/>
</dbReference>
<dbReference type="SUPFAM" id="SSF81296">
    <property type="entry name" value="E set domains"/>
    <property type="match status" value="1"/>
</dbReference>
<dbReference type="Gene3D" id="3.20.20.80">
    <property type="entry name" value="Glycosidases"/>
    <property type="match status" value="1"/>
</dbReference>
<evidence type="ECO:0000256" key="3">
    <source>
        <dbReference type="SAM" id="MobiDB-lite"/>
    </source>
</evidence>
<dbReference type="OrthoDB" id="9805159at2"/>
<sequence length="624" mass="70608">MRRLPALCLATLTTAAFIFVSPAMAASPDPVQQVEPPFWWTGMAVPDLQLMVHGRELAGLKAQLDYPGVELLGTESVENGNYLFIDLRVSPEAAPGTLQIALQDADETRAVIEYELKQRAPGSAERRGFDSADAIYLITPDRFANGKPGNDDTADTLEGTARSEPGGRHGGDIAGMHQHLDYIADMGFTQIWPNPLLENNQPGYSYHGYAITDHYRIDPRFGSNEEFRQFVAAARQKGLGVIQDVVLNHIGDRHWWLSDLPAHDWLNGNGLKKGEYVITNHSRFTPLDPYTSDIDKREFVEGWFVDSMPDMNQRNPLLANYLIQNTLWWIEYADLSGIRADTYAYSDPEFLQHWALRIQREYPNFNIVGEEWTRNPALVAHWQRGEHDPASGGRLKSMMDFPLHYALRDGLANSDSWNSGLIALYEGLANDFLYPQPDRLVIFGGNHDISRLYSQLDEDPALFKMAIAYIATMRGIPQFYYGDEVLLQSPKHRDDGVVRSDFPGGWTGDRSNAFTGRGLSKKQKAAQDYVRALFNWRRQTPAIHSGKLKHFAPRNSTYVYFRYDDSDKIMVAFNKSDKPQRLDRARYAEVINNETQATDVVTGQRHALDTLTLPPRDVLVLQLN</sequence>
<dbReference type="SUPFAM" id="SSF51011">
    <property type="entry name" value="Glycosyl hydrolase domain"/>
    <property type="match status" value="1"/>
</dbReference>
<dbReference type="PANTHER" id="PTHR10357:SF210">
    <property type="entry name" value="MALTODEXTRIN GLUCOSIDASE"/>
    <property type="match status" value="1"/>
</dbReference>
<keyword evidence="1" id="KW-0378">Hydrolase</keyword>
<dbReference type="EMBL" id="FNQO01000002">
    <property type="protein sequence ID" value="SEA08805.1"/>
    <property type="molecule type" value="Genomic_DNA"/>
</dbReference>
<feature type="chain" id="PRO_5011530267" evidence="4">
    <location>
        <begin position="26"/>
        <end position="624"/>
    </location>
</feature>
<dbReference type="STRING" id="658218.SAMN05216562_1657"/>
<keyword evidence="7" id="KW-1185">Reference proteome</keyword>
<keyword evidence="2 6" id="KW-0326">Glycosidase</keyword>
<dbReference type="InterPro" id="IPR006047">
    <property type="entry name" value="GH13_cat_dom"/>
</dbReference>
<dbReference type="InterPro" id="IPR014756">
    <property type="entry name" value="Ig_E-set"/>
</dbReference>
<protein>
    <submittedName>
        <fullName evidence="6">Glycosidase</fullName>
    </submittedName>
</protein>
<dbReference type="Gene3D" id="2.60.40.1180">
    <property type="entry name" value="Golgi alpha-mannosidase II"/>
    <property type="match status" value="1"/>
</dbReference>
<feature type="region of interest" description="Disordered" evidence="3">
    <location>
        <begin position="145"/>
        <end position="169"/>
    </location>
</feature>
<reference evidence="7" key="1">
    <citation type="submission" date="2016-10" db="EMBL/GenBank/DDBJ databases">
        <authorList>
            <person name="Varghese N."/>
            <person name="Submissions S."/>
        </authorList>
    </citation>
    <scope>NUCLEOTIDE SEQUENCE [LARGE SCALE GENOMIC DNA]</scope>
    <source>
        <strain evidence="7">CGMCC 1.10657</strain>
    </source>
</reference>
<evidence type="ECO:0000256" key="2">
    <source>
        <dbReference type="ARBA" id="ARBA00023295"/>
    </source>
</evidence>
<dbReference type="InterPro" id="IPR013783">
    <property type="entry name" value="Ig-like_fold"/>
</dbReference>
<accession>A0A1H3YAX7</accession>
<evidence type="ECO:0000256" key="1">
    <source>
        <dbReference type="ARBA" id="ARBA00022801"/>
    </source>
</evidence>
<gene>
    <name evidence="6" type="ORF">SAMN05216562_1657</name>
</gene>
<evidence type="ECO:0000313" key="7">
    <source>
        <dbReference type="Proteomes" id="UP000198658"/>
    </source>
</evidence>
<dbReference type="GO" id="GO:0005975">
    <property type="term" value="P:carbohydrate metabolic process"/>
    <property type="evidence" value="ECO:0007669"/>
    <property type="project" value="InterPro"/>
</dbReference>
<dbReference type="Gene3D" id="2.60.40.10">
    <property type="entry name" value="Immunoglobulins"/>
    <property type="match status" value="1"/>
</dbReference>
<dbReference type="SUPFAM" id="SSF51445">
    <property type="entry name" value="(Trans)glycosidases"/>
    <property type="match status" value="1"/>
</dbReference>
<dbReference type="InterPro" id="IPR013780">
    <property type="entry name" value="Glyco_hydro_b"/>
</dbReference>
<dbReference type="RefSeq" id="WP_091387152.1">
    <property type="nucleotide sequence ID" value="NZ_FNQO01000002.1"/>
</dbReference>
<name>A0A1H3YAX7_9GAMM</name>
<feature type="domain" description="Glycosyl hydrolase family 13 catalytic" evidence="5">
    <location>
        <begin position="137"/>
        <end position="537"/>
    </location>
</feature>
<dbReference type="InterPro" id="IPR015171">
    <property type="entry name" value="Cyc-maltodext_N"/>
</dbReference>
<dbReference type="Pfam" id="PF09087">
    <property type="entry name" value="Cyc-maltodext_N"/>
    <property type="match status" value="1"/>
</dbReference>
<dbReference type="GO" id="GO:0016798">
    <property type="term" value="F:hydrolase activity, acting on glycosyl bonds"/>
    <property type="evidence" value="ECO:0007669"/>
    <property type="project" value="UniProtKB-KW"/>
</dbReference>
<proteinExistence type="predicted"/>
<keyword evidence="4" id="KW-0732">Signal</keyword>
<evidence type="ECO:0000313" key="6">
    <source>
        <dbReference type="EMBL" id="SEA08805.1"/>
    </source>
</evidence>
<feature type="signal peptide" evidence="4">
    <location>
        <begin position="1"/>
        <end position="25"/>
    </location>
</feature>
<evidence type="ECO:0000256" key="4">
    <source>
        <dbReference type="SAM" id="SignalP"/>
    </source>
</evidence>